<dbReference type="EMBL" id="SRLO01002329">
    <property type="protein sequence ID" value="TNN33175.1"/>
    <property type="molecule type" value="Genomic_DNA"/>
</dbReference>
<gene>
    <name evidence="1" type="ORF">EYF80_056659</name>
</gene>
<evidence type="ECO:0000313" key="2">
    <source>
        <dbReference type="Proteomes" id="UP000314294"/>
    </source>
</evidence>
<dbReference type="Proteomes" id="UP000314294">
    <property type="component" value="Unassembled WGS sequence"/>
</dbReference>
<comment type="caution">
    <text evidence="1">The sequence shown here is derived from an EMBL/GenBank/DDBJ whole genome shotgun (WGS) entry which is preliminary data.</text>
</comment>
<dbReference type="AlphaFoldDB" id="A0A4Z2EWC3"/>
<proteinExistence type="predicted"/>
<organism evidence="1 2">
    <name type="scientific">Liparis tanakae</name>
    <name type="common">Tanaka's snailfish</name>
    <dbReference type="NCBI Taxonomy" id="230148"/>
    <lineage>
        <taxon>Eukaryota</taxon>
        <taxon>Metazoa</taxon>
        <taxon>Chordata</taxon>
        <taxon>Craniata</taxon>
        <taxon>Vertebrata</taxon>
        <taxon>Euteleostomi</taxon>
        <taxon>Actinopterygii</taxon>
        <taxon>Neopterygii</taxon>
        <taxon>Teleostei</taxon>
        <taxon>Neoteleostei</taxon>
        <taxon>Acanthomorphata</taxon>
        <taxon>Eupercaria</taxon>
        <taxon>Perciformes</taxon>
        <taxon>Cottioidei</taxon>
        <taxon>Cottales</taxon>
        <taxon>Liparidae</taxon>
        <taxon>Liparis</taxon>
    </lineage>
</organism>
<keyword evidence="2" id="KW-1185">Reference proteome</keyword>
<reference evidence="1 2" key="1">
    <citation type="submission" date="2019-03" db="EMBL/GenBank/DDBJ databases">
        <title>First draft genome of Liparis tanakae, snailfish: a comprehensive survey of snailfish specific genes.</title>
        <authorList>
            <person name="Kim W."/>
            <person name="Song I."/>
            <person name="Jeong J.-H."/>
            <person name="Kim D."/>
            <person name="Kim S."/>
            <person name="Ryu S."/>
            <person name="Song J.Y."/>
            <person name="Lee S.K."/>
        </authorList>
    </citation>
    <scope>NUCLEOTIDE SEQUENCE [LARGE SCALE GENOMIC DNA]</scope>
    <source>
        <tissue evidence="1">Muscle</tissue>
    </source>
</reference>
<name>A0A4Z2EWC3_9TELE</name>
<sequence length="78" mass="8715">MSCSTQKSTVLWPPSPERSDLRAFLKLRCSFQSRSSKTPVKTCREDSAAQPEILSADLDISLVTSADEEERSRRGPSR</sequence>
<evidence type="ECO:0000313" key="1">
    <source>
        <dbReference type="EMBL" id="TNN33175.1"/>
    </source>
</evidence>
<accession>A0A4Z2EWC3</accession>
<protein>
    <submittedName>
        <fullName evidence="1">Uncharacterized protein</fullName>
    </submittedName>
</protein>